<sequence>MKDENEFIVSTSNTHNHSNRSATTRAPSFVREIIIKSVAAELSQSQVRRAVQNGRVGMVTSTQISSLLSYHRLLHRPCVYSVNDFRS</sequence>
<reference evidence="2" key="1">
    <citation type="submission" date="2021-02" db="EMBL/GenBank/DDBJ databases">
        <authorList>
            <person name="Nowell W R."/>
        </authorList>
    </citation>
    <scope>NUCLEOTIDE SEQUENCE</scope>
</reference>
<dbReference type="Proteomes" id="UP000677228">
    <property type="component" value="Unassembled WGS sequence"/>
</dbReference>
<protein>
    <submittedName>
        <fullName evidence="2">Uncharacterized protein</fullName>
    </submittedName>
</protein>
<comment type="caution">
    <text evidence="2">The sequence shown here is derived from an EMBL/GenBank/DDBJ whole genome shotgun (WGS) entry which is preliminary data.</text>
</comment>
<dbReference type="EMBL" id="CAJOBA010044266">
    <property type="protein sequence ID" value="CAF4161506.1"/>
    <property type="molecule type" value="Genomic_DNA"/>
</dbReference>
<evidence type="ECO:0000313" key="2">
    <source>
        <dbReference type="EMBL" id="CAF1350991.1"/>
    </source>
</evidence>
<name>A0A8S2F736_9BILA</name>
<organism evidence="2 4">
    <name type="scientific">Didymodactylos carnosus</name>
    <dbReference type="NCBI Taxonomy" id="1234261"/>
    <lineage>
        <taxon>Eukaryota</taxon>
        <taxon>Metazoa</taxon>
        <taxon>Spiralia</taxon>
        <taxon>Gnathifera</taxon>
        <taxon>Rotifera</taxon>
        <taxon>Eurotatoria</taxon>
        <taxon>Bdelloidea</taxon>
        <taxon>Philodinida</taxon>
        <taxon>Philodinidae</taxon>
        <taxon>Didymodactylos</taxon>
    </lineage>
</organism>
<dbReference type="AlphaFoldDB" id="A0A8S2F736"/>
<evidence type="ECO:0000313" key="3">
    <source>
        <dbReference type="EMBL" id="CAF4161506.1"/>
    </source>
</evidence>
<evidence type="ECO:0000313" key="4">
    <source>
        <dbReference type="Proteomes" id="UP000677228"/>
    </source>
</evidence>
<gene>
    <name evidence="2" type="ORF">OVA965_LOCUS30797</name>
    <name evidence="3" type="ORF">TMI583_LOCUS31604</name>
</gene>
<dbReference type="EMBL" id="CAJNOK010022629">
    <property type="protein sequence ID" value="CAF1350991.1"/>
    <property type="molecule type" value="Genomic_DNA"/>
</dbReference>
<evidence type="ECO:0000256" key="1">
    <source>
        <dbReference type="SAM" id="MobiDB-lite"/>
    </source>
</evidence>
<feature type="region of interest" description="Disordered" evidence="1">
    <location>
        <begin position="1"/>
        <end position="24"/>
    </location>
</feature>
<dbReference type="Proteomes" id="UP000682733">
    <property type="component" value="Unassembled WGS sequence"/>
</dbReference>
<proteinExistence type="predicted"/>
<feature type="compositionally biased region" description="Low complexity" evidence="1">
    <location>
        <begin position="10"/>
        <end position="24"/>
    </location>
</feature>
<accession>A0A8S2F736</accession>